<dbReference type="PROSITE" id="PS51257">
    <property type="entry name" value="PROKAR_LIPOPROTEIN"/>
    <property type="match status" value="1"/>
</dbReference>
<evidence type="ECO:0000313" key="2">
    <source>
        <dbReference type="Proteomes" id="UP001142175"/>
    </source>
</evidence>
<dbReference type="AlphaFoldDB" id="A0A9X2P538"/>
<keyword evidence="2" id="KW-1185">Reference proteome</keyword>
<protein>
    <submittedName>
        <fullName evidence="1">DUF3828 domain-containing protein</fullName>
    </submittedName>
</protein>
<dbReference type="RefSeq" id="WP_258423356.1">
    <property type="nucleotide sequence ID" value="NZ_JANSUY010000007.1"/>
</dbReference>
<accession>A0A9X2P538</accession>
<comment type="caution">
    <text evidence="1">The sequence shown here is derived from an EMBL/GenBank/DDBJ whole genome shotgun (WGS) entry which is preliminary data.</text>
</comment>
<proteinExistence type="predicted"/>
<evidence type="ECO:0000313" key="1">
    <source>
        <dbReference type="EMBL" id="MCR9015502.1"/>
    </source>
</evidence>
<reference evidence="1" key="1">
    <citation type="submission" date="2022-08" db="EMBL/GenBank/DDBJ databases">
        <authorList>
            <person name="Zhang D."/>
        </authorList>
    </citation>
    <scope>NUCLEOTIDE SEQUENCE</scope>
    <source>
        <strain evidence="1">XJ19-11</strain>
    </source>
</reference>
<sequence length="172" mass="19892">MNFKFPYFILVCSIYILMGCGNNQEAEIKNVVEGFYSGYDGNFRTADTVMISKELQNLISKAIEKEIYEAKKMKESDFPTDKPMMIEGDVFTSLYEGHNSASIEEISMEGQVAHVKIIFQNTAYNHIWSDQIILIKENNTWKIDNVVYEGQQQDFPDLQSNLKRLIDYKSDN</sequence>
<dbReference type="Gene3D" id="3.10.450.50">
    <property type="match status" value="1"/>
</dbReference>
<organism evidence="1 2">
    <name type="scientific">Aquiflexum gelatinilyticum</name>
    <dbReference type="NCBI Taxonomy" id="2961943"/>
    <lineage>
        <taxon>Bacteria</taxon>
        <taxon>Pseudomonadati</taxon>
        <taxon>Bacteroidota</taxon>
        <taxon>Cytophagia</taxon>
        <taxon>Cytophagales</taxon>
        <taxon>Cyclobacteriaceae</taxon>
        <taxon>Aquiflexum</taxon>
    </lineage>
</organism>
<name>A0A9X2P538_9BACT</name>
<dbReference type="EMBL" id="JANSUY010000007">
    <property type="protein sequence ID" value="MCR9015502.1"/>
    <property type="molecule type" value="Genomic_DNA"/>
</dbReference>
<dbReference type="Proteomes" id="UP001142175">
    <property type="component" value="Unassembled WGS sequence"/>
</dbReference>
<gene>
    <name evidence="1" type="ORF">NU887_10685</name>
</gene>